<evidence type="ECO:0000256" key="3">
    <source>
        <dbReference type="ARBA" id="ARBA00011245"/>
    </source>
</evidence>
<evidence type="ECO:0000313" key="10">
    <source>
        <dbReference type="EMBL" id="KAK8748490.1"/>
    </source>
</evidence>
<keyword evidence="6 8" id="KW-0378">Hydrolase</keyword>
<comment type="catalytic activity">
    <reaction evidence="7 8">
        <text>N-terminal L-glutaminyl-[protein] + H2O = N-terminal L-glutamyl-[protein] + NH4(+)</text>
        <dbReference type="Rhea" id="RHEA:50680"/>
        <dbReference type="Rhea" id="RHEA-COMP:12668"/>
        <dbReference type="Rhea" id="RHEA-COMP:12777"/>
        <dbReference type="ChEBI" id="CHEBI:15377"/>
        <dbReference type="ChEBI" id="CHEBI:28938"/>
        <dbReference type="ChEBI" id="CHEBI:64721"/>
        <dbReference type="ChEBI" id="CHEBI:64722"/>
        <dbReference type="EC" id="3.5.1.122"/>
    </reaction>
</comment>
<evidence type="ECO:0000256" key="5">
    <source>
        <dbReference type="ARBA" id="ARBA00021247"/>
    </source>
</evidence>
<organism evidence="10 11">
    <name type="scientific">Cherax quadricarinatus</name>
    <name type="common">Australian red claw crayfish</name>
    <dbReference type="NCBI Taxonomy" id="27406"/>
    <lineage>
        <taxon>Eukaryota</taxon>
        <taxon>Metazoa</taxon>
        <taxon>Ecdysozoa</taxon>
        <taxon>Arthropoda</taxon>
        <taxon>Crustacea</taxon>
        <taxon>Multicrustacea</taxon>
        <taxon>Malacostraca</taxon>
        <taxon>Eumalacostraca</taxon>
        <taxon>Eucarida</taxon>
        <taxon>Decapoda</taxon>
        <taxon>Pleocyemata</taxon>
        <taxon>Astacidea</taxon>
        <taxon>Parastacoidea</taxon>
        <taxon>Parastacidae</taxon>
        <taxon>Cherax</taxon>
    </lineage>
</organism>
<accession>A0AAW0XZJ5</accession>
<dbReference type="Proteomes" id="UP001445076">
    <property type="component" value="Unassembled WGS sequence"/>
</dbReference>
<dbReference type="AlphaFoldDB" id="A0AAW0XZJ5"/>
<dbReference type="GO" id="GO:0008418">
    <property type="term" value="F:protein-N-terminal asparagine amidohydrolase activity"/>
    <property type="evidence" value="ECO:0007669"/>
    <property type="project" value="UniProtKB-UniRule"/>
</dbReference>
<evidence type="ECO:0000256" key="2">
    <source>
        <dbReference type="ARBA" id="ARBA00008985"/>
    </source>
</evidence>
<comment type="subunit">
    <text evidence="3 8">Monomer.</text>
</comment>
<comment type="function">
    <text evidence="1 8">Mediates the side-chain deamidation of N-terminal glutamine residues to glutamate, an important step in N-end rule pathway of protein degradation. Conversion of the resulting N-terminal glutamine to glutamate renders the protein susceptible to arginylation, polyubiquitination and degradation as specified by the N-end rule. Does not act on substrates with internal or C-terminal glutamine and does not act on non-glutamine residues in any position.</text>
</comment>
<evidence type="ECO:0000256" key="4">
    <source>
        <dbReference type="ARBA" id="ARBA00012718"/>
    </source>
</evidence>
<comment type="similarity">
    <text evidence="2 8">Belongs to the NTAQ1 family.</text>
</comment>
<dbReference type="PANTHER" id="PTHR13035">
    <property type="entry name" value="PROTEIN N-TERMINAL GLUTAMINE AMIDOHYDROLASE"/>
    <property type="match status" value="1"/>
</dbReference>
<dbReference type="InterPro" id="IPR037132">
    <property type="entry name" value="N_Gln_amidohydro_ab_roll_sf"/>
</dbReference>
<dbReference type="PANTHER" id="PTHR13035:SF0">
    <property type="entry name" value="PROTEIN N-TERMINAL GLUTAMINE AMIDOHYDROLASE"/>
    <property type="match status" value="1"/>
</dbReference>
<dbReference type="GO" id="GO:0005829">
    <property type="term" value="C:cytosol"/>
    <property type="evidence" value="ECO:0007669"/>
    <property type="project" value="TreeGrafter"/>
</dbReference>
<dbReference type="Pfam" id="PF09764">
    <property type="entry name" value="Nt_Gln_amidase"/>
    <property type="match status" value="1"/>
</dbReference>
<proteinExistence type="inferred from homology"/>
<dbReference type="EMBL" id="JARKIK010000011">
    <property type="protein sequence ID" value="KAK8748490.1"/>
    <property type="molecule type" value="Genomic_DNA"/>
</dbReference>
<sequence>MAAQTQTAGENDSPTRHIVAKTVKTIVPVAEECAYTQFYCEENVWWLCDYVRTHESQQLVKCFVAFISNESRCVPLWRQRVGKSEDKLITWDYSNIFTCVAPSEKDYHVIFMYEPDDRCLVFDLDSDLPFPTYFHKYVTETLRTDHILRPEHHRYFRVVSASVFLQKFASDRRHMRREDGTWMHPPPPTSPIATPESVHNLDDFISMDPKRSVGTVYNLQDFVRRFYKNM</sequence>
<evidence type="ECO:0000256" key="8">
    <source>
        <dbReference type="RuleBase" id="RU367082"/>
    </source>
</evidence>
<protein>
    <recommendedName>
        <fullName evidence="5 8">Protein N-terminal glutamine amidohydrolase</fullName>
        <ecNumber evidence="4 8">3.5.1.122</ecNumber>
    </recommendedName>
    <alternativeName>
        <fullName evidence="8">Protein NH2-terminal glutamine deamidase</fullName>
    </alternativeName>
</protein>
<evidence type="ECO:0000256" key="6">
    <source>
        <dbReference type="ARBA" id="ARBA00022801"/>
    </source>
</evidence>
<dbReference type="EC" id="3.5.1.122" evidence="4 8"/>
<evidence type="ECO:0000256" key="7">
    <source>
        <dbReference type="ARBA" id="ARBA00048768"/>
    </source>
</evidence>
<comment type="caution">
    <text evidence="10">The sequence shown here is derived from an EMBL/GenBank/DDBJ whole genome shotgun (WGS) entry which is preliminary data.</text>
</comment>
<reference evidence="10 11" key="1">
    <citation type="journal article" date="2024" name="BMC Genomics">
        <title>Genome assembly of redclaw crayfish (Cherax quadricarinatus) provides insights into its immune adaptation and hypoxia tolerance.</title>
        <authorList>
            <person name="Liu Z."/>
            <person name="Zheng J."/>
            <person name="Li H."/>
            <person name="Fang K."/>
            <person name="Wang S."/>
            <person name="He J."/>
            <person name="Zhou D."/>
            <person name="Weng S."/>
            <person name="Chi M."/>
            <person name="Gu Z."/>
            <person name="He J."/>
            <person name="Li F."/>
            <person name="Wang M."/>
        </authorList>
    </citation>
    <scope>NUCLEOTIDE SEQUENCE [LARGE SCALE GENOMIC DNA]</scope>
    <source>
        <strain evidence="10">ZL_2023a</strain>
    </source>
</reference>
<dbReference type="GO" id="GO:0005634">
    <property type="term" value="C:nucleus"/>
    <property type="evidence" value="ECO:0007669"/>
    <property type="project" value="TreeGrafter"/>
</dbReference>
<dbReference type="InterPro" id="IPR023128">
    <property type="entry name" value="Prot_N_Gln_amidohydro_ab_roll"/>
</dbReference>
<dbReference type="GO" id="GO:0070773">
    <property type="term" value="F:protein-N-terminal glutamine amidohydrolase activity"/>
    <property type="evidence" value="ECO:0007669"/>
    <property type="project" value="UniProtKB-UniRule"/>
</dbReference>
<dbReference type="Gene3D" id="3.10.620.10">
    <property type="entry name" value="Protein N-terminal glutamine amidohydrolase, alpha beta roll"/>
    <property type="match status" value="1"/>
</dbReference>
<dbReference type="EMBL" id="JARKIK010000011">
    <property type="protein sequence ID" value="KAK8748491.1"/>
    <property type="molecule type" value="Genomic_DNA"/>
</dbReference>
<gene>
    <name evidence="10" type="ORF">OTU49_015824</name>
</gene>
<dbReference type="InterPro" id="IPR039733">
    <property type="entry name" value="NTAQ1"/>
</dbReference>
<evidence type="ECO:0000256" key="1">
    <source>
        <dbReference type="ARBA" id="ARBA00003923"/>
    </source>
</evidence>
<evidence type="ECO:0000313" key="11">
    <source>
        <dbReference type="Proteomes" id="UP001445076"/>
    </source>
</evidence>
<reference evidence="10" key="2">
    <citation type="submission" date="2024-01" db="EMBL/GenBank/DDBJ databases">
        <authorList>
            <person name="He J."/>
            <person name="Wang M."/>
            <person name="Zheng J."/>
            <person name="Liu Z."/>
        </authorList>
    </citation>
    <scope>NUCLEOTIDE SEQUENCE</scope>
    <source>
        <strain evidence="10">ZL_2023a</strain>
        <tissue evidence="10">Muscle</tissue>
    </source>
</reference>
<name>A0AAW0XZJ5_CHEQU</name>
<feature type="domain" description="Protein N-terminal glutamine amidohydrolase alpha beta roll" evidence="9">
    <location>
        <begin position="35"/>
        <end position="226"/>
    </location>
</feature>
<keyword evidence="11" id="KW-1185">Reference proteome</keyword>
<evidence type="ECO:0000259" key="9">
    <source>
        <dbReference type="Pfam" id="PF09764"/>
    </source>
</evidence>